<dbReference type="Gene3D" id="3.40.20.10">
    <property type="entry name" value="Severin"/>
    <property type="match status" value="1"/>
</dbReference>
<dbReference type="GO" id="GO:0015629">
    <property type="term" value="C:actin cytoskeleton"/>
    <property type="evidence" value="ECO:0007669"/>
    <property type="project" value="InterPro"/>
</dbReference>
<dbReference type="InterPro" id="IPR017904">
    <property type="entry name" value="ADF/Cofilin"/>
</dbReference>
<dbReference type="GO" id="GO:0003779">
    <property type="term" value="F:actin binding"/>
    <property type="evidence" value="ECO:0007669"/>
    <property type="project" value="UniProtKB-KW"/>
</dbReference>
<dbReference type="InterPro" id="IPR002108">
    <property type="entry name" value="ADF-H"/>
</dbReference>
<comment type="similarity">
    <text evidence="1">Belongs to the actin-binding proteins ADF family.</text>
</comment>
<evidence type="ECO:0000256" key="2">
    <source>
        <dbReference type="ARBA" id="ARBA00023203"/>
    </source>
</evidence>
<dbReference type="PROSITE" id="PS51263">
    <property type="entry name" value="ADF_H"/>
    <property type="match status" value="1"/>
</dbReference>
<protein>
    <submittedName>
        <fullName evidence="4">Twinstar-like protein</fullName>
    </submittedName>
</protein>
<sequence length="143" mass="16185">MVHTGMKTDDACQQMLVKINKRLKRYCVMHISGDSIVVEKDGDPGTTYEDFLADLTQQDGPRYGLIDMKYDQMKQGVGSTHKEKVVLVMYNPDTGGVKNRMLYSSSFGELKETLNTGHTYQANDMDSLQEQNVIEHISKTDRS</sequence>
<evidence type="ECO:0000259" key="3">
    <source>
        <dbReference type="PROSITE" id="PS51263"/>
    </source>
</evidence>
<dbReference type="SMART" id="SM00102">
    <property type="entry name" value="ADF"/>
    <property type="match status" value="1"/>
</dbReference>
<dbReference type="PANTHER" id="PTHR11913">
    <property type="entry name" value="COFILIN-RELATED"/>
    <property type="match status" value="1"/>
</dbReference>
<dbReference type="SUPFAM" id="SSF55753">
    <property type="entry name" value="Actin depolymerizing proteins"/>
    <property type="match status" value="1"/>
</dbReference>
<evidence type="ECO:0000313" key="4">
    <source>
        <dbReference type="EMBL" id="UEK51616.1"/>
    </source>
</evidence>
<keyword evidence="2" id="KW-0009">Actin-binding</keyword>
<accession>A0A8K1VCG8</accession>
<dbReference type="InterPro" id="IPR029006">
    <property type="entry name" value="ADF-H/Gelsolin-like_dom_sf"/>
</dbReference>
<feature type="domain" description="ADF-H" evidence="3">
    <location>
        <begin position="1"/>
        <end position="138"/>
    </location>
</feature>
<dbReference type="AlphaFoldDB" id="A0A8K1VCG8"/>
<proteinExistence type="evidence at transcript level"/>
<organism evidence="4">
    <name type="scientific">Parasacculina yatsui</name>
    <dbReference type="NCBI Taxonomy" id="2836420"/>
    <lineage>
        <taxon>Eukaryota</taxon>
        <taxon>Metazoa</taxon>
        <taxon>Ecdysozoa</taxon>
        <taxon>Arthropoda</taxon>
        <taxon>Crustacea</taxon>
        <taxon>Multicrustacea</taxon>
        <taxon>Cirripedia</taxon>
        <taxon>Rhizocephala</taxon>
        <taxon>Polyascidae</taxon>
        <taxon>Parasacculina</taxon>
    </lineage>
</organism>
<name>A0A8K1VCG8_9CRUS</name>
<dbReference type="GO" id="GO:0030042">
    <property type="term" value="P:actin filament depolymerization"/>
    <property type="evidence" value="ECO:0007669"/>
    <property type="project" value="InterPro"/>
</dbReference>
<evidence type="ECO:0000256" key="1">
    <source>
        <dbReference type="ARBA" id="ARBA00006844"/>
    </source>
</evidence>
<dbReference type="EMBL" id="MW292220">
    <property type="protein sequence ID" value="UEK51616.1"/>
    <property type="molecule type" value="mRNA"/>
</dbReference>
<dbReference type="Pfam" id="PF00241">
    <property type="entry name" value="Cofilin_ADF"/>
    <property type="match status" value="1"/>
</dbReference>
<reference evidence="4" key="1">
    <citation type="submission" date="2020-11" db="EMBL/GenBank/DDBJ databases">
        <title>Barnacle with a root-like body: structural and transcriptomic signatures of the interna, endoparasitic structure of the parasitic barnacle Sacculina yatsui.</title>
        <authorList>
            <person name="Wong Y.H."/>
            <person name="Okano K."/>
        </authorList>
    </citation>
    <scope>NUCLEOTIDE SEQUENCE</scope>
    <source>
        <tissue evidence="4">Endoparasitic structure interna</tissue>
    </source>
</reference>